<feature type="region of interest" description="Disordered" evidence="3">
    <location>
        <begin position="208"/>
        <end position="274"/>
    </location>
</feature>
<dbReference type="PANTHER" id="PTHR12842:SF6">
    <property type="entry name" value="FI01459P"/>
    <property type="match status" value="1"/>
</dbReference>
<keyword evidence="2" id="KW-0597">Phosphoprotein</keyword>
<dbReference type="PANTHER" id="PTHR12842">
    <property type="entry name" value="FI01459P"/>
    <property type="match status" value="1"/>
</dbReference>
<dbReference type="EMBL" id="KQ416257">
    <property type="protein sequence ID" value="KOF97824.1"/>
    <property type="molecule type" value="Genomic_DNA"/>
</dbReference>
<feature type="region of interest" description="Disordered" evidence="3">
    <location>
        <begin position="1"/>
        <end position="177"/>
    </location>
</feature>
<dbReference type="OMA" id="NTFFAEM"/>
<dbReference type="AlphaFoldDB" id="A0A0L8I8U4"/>
<evidence type="ECO:0000256" key="3">
    <source>
        <dbReference type="SAM" id="MobiDB-lite"/>
    </source>
</evidence>
<feature type="compositionally biased region" description="Basic and acidic residues" evidence="3">
    <location>
        <begin position="142"/>
        <end position="167"/>
    </location>
</feature>
<sequence length="613" mass="67813">MSDSEDDGAFASAGEGDDIPVSHTSKKGQLTPQTSSGKNDNKNSKGKNKKNQQKKKGKMAKSTDEEIADKFMNSFESSDSTISSEMTTPQVDNVQLPKPDMEDVRITDESDDNRMKSNFSEEDDQSDVLQDCNLKRLSLSLDNKEENNKETLPDKNTATKENQEKSGKTSSWGWGSWGSSFIGAAASSVSTFTSQIGDGVNTIIDTVETGLTSVPSPEEMAKEAKEMENLPEAKEKEGKKPEDKTETLPPEENPDVGEGEEGEGSKSENQGIGGWLSGWGVSKITGAVQEKSKNIVTGSLDVLESLGRKTFDAINEHDPVGIRDKTKMLFERGDSPQLADLLKEAKEKSEMEEKIAQETTEALKFDFGALFEDYQGQAHMDALRLLSQQSEAKLSALLEYHSSNAGKEEEEEEAMKNELLKVRDAFEVAIEDEEDFDKDHLFVGLVTEHLSDVHLGAQPDKLNKCQANARQWITEFFETHSTDEEKKAADPKEIYTVAIQSMAELTAKIIEQFHKAGELILLQSDVERSVEDRAKNLASLTKIFWTEINILSTKFAKCLNTVIAEEESEKKSVNQYITNVYLEASNSSSYIDEGFRALLPIMQLALLEKSSAS</sequence>
<feature type="compositionally biased region" description="Basic residues" evidence="3">
    <location>
        <begin position="44"/>
        <end position="59"/>
    </location>
</feature>
<accession>A0A0L8I8U4</accession>
<evidence type="ECO:0000313" key="4">
    <source>
        <dbReference type="EMBL" id="KOF97824.1"/>
    </source>
</evidence>
<evidence type="ECO:0000256" key="2">
    <source>
        <dbReference type="ARBA" id="ARBA00022553"/>
    </source>
</evidence>
<gene>
    <name evidence="4" type="ORF">OCBIM_22028397mg</name>
</gene>
<evidence type="ECO:0008006" key="5">
    <source>
        <dbReference type="Google" id="ProtNLM"/>
    </source>
</evidence>
<feature type="compositionally biased region" description="Low complexity" evidence="3">
    <location>
        <begin position="168"/>
        <end position="177"/>
    </location>
</feature>
<name>A0A0L8I8U4_OCTBM</name>
<proteinExistence type="inferred from homology"/>
<dbReference type="InterPro" id="IPR007998">
    <property type="entry name" value="DUF719"/>
</dbReference>
<organism evidence="4">
    <name type="scientific">Octopus bimaculoides</name>
    <name type="common">California two-spotted octopus</name>
    <dbReference type="NCBI Taxonomy" id="37653"/>
    <lineage>
        <taxon>Eukaryota</taxon>
        <taxon>Metazoa</taxon>
        <taxon>Spiralia</taxon>
        <taxon>Lophotrochozoa</taxon>
        <taxon>Mollusca</taxon>
        <taxon>Cephalopoda</taxon>
        <taxon>Coleoidea</taxon>
        <taxon>Octopodiformes</taxon>
        <taxon>Octopoda</taxon>
        <taxon>Incirrata</taxon>
        <taxon>Octopodidae</taxon>
        <taxon>Octopus</taxon>
    </lineage>
</organism>
<dbReference type="Pfam" id="PF05334">
    <property type="entry name" value="DUF719"/>
    <property type="match status" value="1"/>
</dbReference>
<feature type="compositionally biased region" description="Basic and acidic residues" evidence="3">
    <location>
        <begin position="99"/>
        <end position="115"/>
    </location>
</feature>
<protein>
    <recommendedName>
        <fullName evidence="5">Protein FAM114A2</fullName>
    </recommendedName>
</protein>
<feature type="compositionally biased region" description="Basic and acidic residues" evidence="3">
    <location>
        <begin position="219"/>
        <end position="246"/>
    </location>
</feature>
<dbReference type="OrthoDB" id="5597648at2759"/>
<feature type="compositionally biased region" description="Low complexity" evidence="3">
    <location>
        <begin position="74"/>
        <end position="84"/>
    </location>
</feature>
<feature type="compositionally biased region" description="Acidic residues" evidence="3">
    <location>
        <begin position="252"/>
        <end position="262"/>
    </location>
</feature>
<reference evidence="4" key="1">
    <citation type="submission" date="2015-07" db="EMBL/GenBank/DDBJ databases">
        <title>MeaNS - Measles Nucleotide Surveillance Program.</title>
        <authorList>
            <person name="Tran T."/>
            <person name="Druce J."/>
        </authorList>
    </citation>
    <scope>NUCLEOTIDE SEQUENCE</scope>
    <source>
        <strain evidence="4">UCB-OBI-ISO-001</strain>
        <tissue evidence="4">Gonad</tissue>
    </source>
</reference>
<evidence type="ECO:0000256" key="1">
    <source>
        <dbReference type="ARBA" id="ARBA00006903"/>
    </source>
</evidence>
<comment type="similarity">
    <text evidence="1">Belongs to the FAM114 family.</text>
</comment>